<dbReference type="OrthoDB" id="1731236at2759"/>
<organism evidence="2 3">
    <name type="scientific">Prunus armeniaca</name>
    <name type="common">Apricot</name>
    <name type="synonym">Armeniaca vulgaris</name>
    <dbReference type="NCBI Taxonomy" id="36596"/>
    <lineage>
        <taxon>Eukaryota</taxon>
        <taxon>Viridiplantae</taxon>
        <taxon>Streptophyta</taxon>
        <taxon>Embryophyta</taxon>
        <taxon>Tracheophyta</taxon>
        <taxon>Spermatophyta</taxon>
        <taxon>Magnoliopsida</taxon>
        <taxon>eudicotyledons</taxon>
        <taxon>Gunneridae</taxon>
        <taxon>Pentapetalae</taxon>
        <taxon>rosids</taxon>
        <taxon>fabids</taxon>
        <taxon>Rosales</taxon>
        <taxon>Rosaceae</taxon>
        <taxon>Amygdaloideae</taxon>
        <taxon>Amygdaleae</taxon>
        <taxon>Prunus</taxon>
    </lineage>
</organism>
<evidence type="ECO:0000313" key="3">
    <source>
        <dbReference type="Proteomes" id="UP000507245"/>
    </source>
</evidence>
<dbReference type="InterPro" id="IPR036873">
    <property type="entry name" value="Rhodanese-like_dom_sf"/>
</dbReference>
<name>A0A6J5WHY4_PRUAR</name>
<dbReference type="AlphaFoldDB" id="A0A6J5WHY4"/>
<gene>
    <name evidence="2" type="ORF">ORAREDHAP_LOCUS12950</name>
</gene>
<protein>
    <submittedName>
        <fullName evidence="2">Uncharacterized protein</fullName>
    </submittedName>
</protein>
<accession>A0A6J5WHY4</accession>
<reference evidence="3" key="1">
    <citation type="journal article" date="2020" name="Genome Biol.">
        <title>Gamete binning: chromosome-level and haplotype-resolved genome assembly enabled by high-throughput single-cell sequencing of gamete genomes.</title>
        <authorList>
            <person name="Campoy J.A."/>
            <person name="Sun H."/>
            <person name="Goel M."/>
            <person name="Jiao W.-B."/>
            <person name="Folz-Donahue K."/>
            <person name="Wang N."/>
            <person name="Rubio M."/>
            <person name="Liu C."/>
            <person name="Kukat C."/>
            <person name="Ruiz D."/>
            <person name="Huettel B."/>
            <person name="Schneeberger K."/>
        </authorList>
    </citation>
    <scope>NUCLEOTIDE SEQUENCE [LARGE SCALE GENOMIC DNA]</scope>
    <source>
        <strain evidence="3">cv. Rojo Pasion</strain>
    </source>
</reference>
<feature type="compositionally biased region" description="Basic and acidic residues" evidence="1">
    <location>
        <begin position="65"/>
        <end position="83"/>
    </location>
</feature>
<evidence type="ECO:0000313" key="2">
    <source>
        <dbReference type="EMBL" id="CAB4299222.1"/>
    </source>
</evidence>
<proteinExistence type="predicted"/>
<dbReference type="Proteomes" id="UP000507245">
    <property type="component" value="Unassembled WGS sequence"/>
</dbReference>
<dbReference type="Gene3D" id="3.40.250.10">
    <property type="entry name" value="Rhodanese-like domain"/>
    <property type="match status" value="1"/>
</dbReference>
<sequence length="96" mass="10501">MPLGTCLTSKGIQFKNIRWNIRSHYKKGALAVAVSALGIENKNDLVVYDGKGIYSAARVWWMKDADPGEDNQHTSSKDVESHGRVKGGSVLHGSVF</sequence>
<dbReference type="SUPFAM" id="SSF52821">
    <property type="entry name" value="Rhodanese/Cell cycle control phosphatase"/>
    <property type="match status" value="1"/>
</dbReference>
<feature type="region of interest" description="Disordered" evidence="1">
    <location>
        <begin position="65"/>
        <end position="96"/>
    </location>
</feature>
<keyword evidence="3" id="KW-1185">Reference proteome</keyword>
<dbReference type="EMBL" id="CAEKKB010000002">
    <property type="protein sequence ID" value="CAB4299222.1"/>
    <property type="molecule type" value="Genomic_DNA"/>
</dbReference>
<evidence type="ECO:0000256" key="1">
    <source>
        <dbReference type="SAM" id="MobiDB-lite"/>
    </source>
</evidence>